<evidence type="ECO:0000313" key="3">
    <source>
        <dbReference type="Proteomes" id="UP000284706"/>
    </source>
</evidence>
<keyword evidence="3" id="KW-1185">Reference proteome</keyword>
<reference evidence="2 3" key="1">
    <citation type="journal article" date="2018" name="Evol. Lett.">
        <title>Horizontal gene cluster transfer increased hallucinogenic mushroom diversity.</title>
        <authorList>
            <person name="Reynolds H.T."/>
            <person name="Vijayakumar V."/>
            <person name="Gluck-Thaler E."/>
            <person name="Korotkin H.B."/>
            <person name="Matheny P.B."/>
            <person name="Slot J.C."/>
        </authorList>
    </citation>
    <scope>NUCLEOTIDE SEQUENCE [LARGE SCALE GENOMIC DNA]</scope>
    <source>
        <strain evidence="2 3">SRW20</strain>
    </source>
</reference>
<evidence type="ECO:0000256" key="1">
    <source>
        <dbReference type="SAM" id="MobiDB-lite"/>
    </source>
</evidence>
<evidence type="ECO:0000313" key="2">
    <source>
        <dbReference type="EMBL" id="PPQ97948.1"/>
    </source>
</evidence>
<dbReference type="EMBL" id="NHYE01001159">
    <property type="protein sequence ID" value="PPQ97948.1"/>
    <property type="molecule type" value="Genomic_DNA"/>
</dbReference>
<dbReference type="Proteomes" id="UP000284706">
    <property type="component" value="Unassembled WGS sequence"/>
</dbReference>
<comment type="caution">
    <text evidence="2">The sequence shown here is derived from an EMBL/GenBank/DDBJ whole genome shotgun (WGS) entry which is preliminary data.</text>
</comment>
<gene>
    <name evidence="2" type="ORF">CVT26_003140</name>
</gene>
<sequence length="136" mass="14878">VPTSVPSSKLHSRLRYVHAVVLRSQPSFLPPLLSTSFLLLSCSRCIFFYCDVQPDNELDNDGVEPLPLRLLTLKRGPSVLVDDHGCKIRKAGKVLPIILSYAGHPQSTQCSEHVQQTPPTAPYAAAPRPEPAVPDT</sequence>
<proteinExistence type="predicted"/>
<feature type="non-terminal residue" evidence="2">
    <location>
        <position position="1"/>
    </location>
</feature>
<name>A0A409Y4P9_9AGAR</name>
<organism evidence="2 3">
    <name type="scientific">Gymnopilus dilepis</name>
    <dbReference type="NCBI Taxonomy" id="231916"/>
    <lineage>
        <taxon>Eukaryota</taxon>
        <taxon>Fungi</taxon>
        <taxon>Dikarya</taxon>
        <taxon>Basidiomycota</taxon>
        <taxon>Agaricomycotina</taxon>
        <taxon>Agaricomycetes</taxon>
        <taxon>Agaricomycetidae</taxon>
        <taxon>Agaricales</taxon>
        <taxon>Agaricineae</taxon>
        <taxon>Hymenogastraceae</taxon>
        <taxon>Gymnopilus</taxon>
    </lineage>
</organism>
<dbReference type="InParanoid" id="A0A409Y4P9"/>
<accession>A0A409Y4P9</accession>
<dbReference type="AlphaFoldDB" id="A0A409Y4P9"/>
<feature type="region of interest" description="Disordered" evidence="1">
    <location>
        <begin position="109"/>
        <end position="136"/>
    </location>
</feature>
<protein>
    <submittedName>
        <fullName evidence="2">Uncharacterized protein</fullName>
    </submittedName>
</protein>